<dbReference type="RefSeq" id="WP_095507074.1">
    <property type="nucleotide sequence ID" value="NZ_BSNC01000009.1"/>
</dbReference>
<sequence>MRGWIILALLAGLVYYLDTEHDTFAEPKQQIIGKWESFKAKVDEKTDIKIKKNTQSFALSIPDLSDRLTSAELNEYKMITQSKQRFDEFRQQECNRARHNVFSRENLRFICDLPL</sequence>
<evidence type="ECO:0000313" key="2">
    <source>
        <dbReference type="Proteomes" id="UP001161422"/>
    </source>
</evidence>
<comment type="caution">
    <text evidence="1">The sequence shown here is derived from an EMBL/GenBank/DDBJ whole genome shotgun (WGS) entry which is preliminary data.</text>
</comment>
<dbReference type="EMBL" id="BSNC01000009">
    <property type="protein sequence ID" value="GLP97625.1"/>
    <property type="molecule type" value="Genomic_DNA"/>
</dbReference>
<accession>A0AA37RXT3</accession>
<protein>
    <submittedName>
        <fullName evidence="1">Uncharacterized protein</fullName>
    </submittedName>
</protein>
<evidence type="ECO:0000313" key="1">
    <source>
        <dbReference type="EMBL" id="GLP97625.1"/>
    </source>
</evidence>
<reference evidence="1" key="2">
    <citation type="submission" date="2023-01" db="EMBL/GenBank/DDBJ databases">
        <title>Draft genome sequence of Paraferrimonas sedimenticola strain NBRC 101628.</title>
        <authorList>
            <person name="Sun Q."/>
            <person name="Mori K."/>
        </authorList>
    </citation>
    <scope>NUCLEOTIDE SEQUENCE</scope>
    <source>
        <strain evidence="1">NBRC 101628</strain>
    </source>
</reference>
<keyword evidence="2" id="KW-1185">Reference proteome</keyword>
<name>A0AA37RXT3_9GAMM</name>
<organism evidence="1 2">
    <name type="scientific">Paraferrimonas sedimenticola</name>
    <dbReference type="NCBI Taxonomy" id="375674"/>
    <lineage>
        <taxon>Bacteria</taxon>
        <taxon>Pseudomonadati</taxon>
        <taxon>Pseudomonadota</taxon>
        <taxon>Gammaproteobacteria</taxon>
        <taxon>Alteromonadales</taxon>
        <taxon>Ferrimonadaceae</taxon>
        <taxon>Paraferrimonas</taxon>
    </lineage>
</organism>
<gene>
    <name evidence="1" type="ORF">GCM10007895_29320</name>
</gene>
<proteinExistence type="predicted"/>
<reference evidence="1" key="1">
    <citation type="journal article" date="2014" name="Int. J. Syst. Evol. Microbiol.">
        <title>Complete genome sequence of Corynebacterium casei LMG S-19264T (=DSM 44701T), isolated from a smear-ripened cheese.</title>
        <authorList>
            <consortium name="US DOE Joint Genome Institute (JGI-PGF)"/>
            <person name="Walter F."/>
            <person name="Albersmeier A."/>
            <person name="Kalinowski J."/>
            <person name="Ruckert C."/>
        </authorList>
    </citation>
    <scope>NUCLEOTIDE SEQUENCE</scope>
    <source>
        <strain evidence="1">NBRC 101628</strain>
    </source>
</reference>
<dbReference type="Proteomes" id="UP001161422">
    <property type="component" value="Unassembled WGS sequence"/>
</dbReference>
<dbReference type="AlphaFoldDB" id="A0AA37RXT3"/>